<dbReference type="Proteomes" id="UP000015241">
    <property type="component" value="Unassembled WGS sequence"/>
</dbReference>
<sequence>MPPRRKAKRVATADATIGATTGDRNRISNKSEGKTTGARKLGGLKDMLEMPVDIISEITRHLHPRDLLSLSWSSKSLHKFFMRKGSKYMWKQSFQSLPWHLPIPEGIIEPAWATLLFTTVCTGCGTHTTDRDPIWEFNARFCVACATTKIIDSHDPLGDVLPRDKTHLAAHIPLAVFTPRRASFYHRTTYLRSEMQEIIDKWDILSNLGDEDALAMFIGKCILRVQRAPMHIARCEAWSEAHAQAVIAENTALEDKYLKAIVSRLRELGWGDELDHMQTCN</sequence>
<dbReference type="OrthoDB" id="2322499at2759"/>
<dbReference type="InterPro" id="IPR036047">
    <property type="entry name" value="F-box-like_dom_sf"/>
</dbReference>
<dbReference type="PROSITE" id="PS50181">
    <property type="entry name" value="FBOX"/>
    <property type="match status" value="1"/>
</dbReference>
<accession>S8FBF0</accession>
<organism evidence="2 3">
    <name type="scientific">Fomitopsis schrenkii</name>
    <name type="common">Brown rot fungus</name>
    <dbReference type="NCBI Taxonomy" id="2126942"/>
    <lineage>
        <taxon>Eukaryota</taxon>
        <taxon>Fungi</taxon>
        <taxon>Dikarya</taxon>
        <taxon>Basidiomycota</taxon>
        <taxon>Agaricomycotina</taxon>
        <taxon>Agaricomycetes</taxon>
        <taxon>Polyporales</taxon>
        <taxon>Fomitopsis</taxon>
    </lineage>
</organism>
<dbReference type="InterPro" id="IPR001810">
    <property type="entry name" value="F-box_dom"/>
</dbReference>
<evidence type="ECO:0000313" key="2">
    <source>
        <dbReference type="EMBL" id="EPS95884.1"/>
    </source>
</evidence>
<evidence type="ECO:0000259" key="1">
    <source>
        <dbReference type="PROSITE" id="PS50181"/>
    </source>
</evidence>
<dbReference type="InParanoid" id="S8FBF0"/>
<dbReference type="HOGENOM" id="CLU_010790_0_0_1"/>
<dbReference type="EMBL" id="KE504198">
    <property type="protein sequence ID" value="EPS95884.1"/>
    <property type="molecule type" value="Genomic_DNA"/>
</dbReference>
<name>S8FBF0_FOMSC</name>
<dbReference type="AlphaFoldDB" id="S8FBF0"/>
<dbReference type="SUPFAM" id="SSF81383">
    <property type="entry name" value="F-box domain"/>
    <property type="match status" value="1"/>
</dbReference>
<reference evidence="2 3" key="1">
    <citation type="journal article" date="2012" name="Science">
        <title>The Paleozoic origin of enzymatic lignin decomposition reconstructed from 31 fungal genomes.</title>
        <authorList>
            <person name="Floudas D."/>
            <person name="Binder M."/>
            <person name="Riley R."/>
            <person name="Barry K."/>
            <person name="Blanchette R.A."/>
            <person name="Henrissat B."/>
            <person name="Martinez A.T."/>
            <person name="Otillar R."/>
            <person name="Spatafora J.W."/>
            <person name="Yadav J.S."/>
            <person name="Aerts A."/>
            <person name="Benoit I."/>
            <person name="Boyd A."/>
            <person name="Carlson A."/>
            <person name="Copeland A."/>
            <person name="Coutinho P.M."/>
            <person name="de Vries R.P."/>
            <person name="Ferreira P."/>
            <person name="Findley K."/>
            <person name="Foster B."/>
            <person name="Gaskell J."/>
            <person name="Glotzer D."/>
            <person name="Gorecki P."/>
            <person name="Heitman J."/>
            <person name="Hesse C."/>
            <person name="Hori C."/>
            <person name="Igarashi K."/>
            <person name="Jurgens J.A."/>
            <person name="Kallen N."/>
            <person name="Kersten P."/>
            <person name="Kohler A."/>
            <person name="Kuees U."/>
            <person name="Kumar T.K.A."/>
            <person name="Kuo A."/>
            <person name="LaButti K."/>
            <person name="Larrondo L.F."/>
            <person name="Lindquist E."/>
            <person name="Ling A."/>
            <person name="Lombard V."/>
            <person name="Lucas S."/>
            <person name="Lundell T."/>
            <person name="Martin R."/>
            <person name="McLaughlin D.J."/>
            <person name="Morgenstern I."/>
            <person name="Morin E."/>
            <person name="Murat C."/>
            <person name="Nagy L.G."/>
            <person name="Nolan M."/>
            <person name="Ohm R.A."/>
            <person name="Patyshakuliyeva A."/>
            <person name="Rokas A."/>
            <person name="Ruiz-Duenas F.J."/>
            <person name="Sabat G."/>
            <person name="Salamov A."/>
            <person name="Samejima M."/>
            <person name="Schmutz J."/>
            <person name="Slot J.C."/>
            <person name="St John F."/>
            <person name="Stenlid J."/>
            <person name="Sun H."/>
            <person name="Sun S."/>
            <person name="Syed K."/>
            <person name="Tsang A."/>
            <person name="Wiebenga A."/>
            <person name="Young D."/>
            <person name="Pisabarro A."/>
            <person name="Eastwood D.C."/>
            <person name="Martin F."/>
            <person name="Cullen D."/>
            <person name="Grigoriev I.V."/>
            <person name="Hibbett D.S."/>
        </authorList>
    </citation>
    <scope>NUCLEOTIDE SEQUENCE</scope>
    <source>
        <strain evidence="3">FP-58527</strain>
    </source>
</reference>
<dbReference type="STRING" id="743788.S8FBF0"/>
<protein>
    <recommendedName>
        <fullName evidence="1">F-box domain-containing protein</fullName>
    </recommendedName>
</protein>
<gene>
    <name evidence="2" type="ORF">FOMPIDRAFT_1053786</name>
</gene>
<feature type="domain" description="F-box" evidence="1">
    <location>
        <begin position="44"/>
        <end position="93"/>
    </location>
</feature>
<proteinExistence type="predicted"/>
<keyword evidence="3" id="KW-1185">Reference proteome</keyword>
<evidence type="ECO:0000313" key="3">
    <source>
        <dbReference type="Proteomes" id="UP000015241"/>
    </source>
</evidence>